<dbReference type="RefSeq" id="XP_008783989.1">
    <property type="nucleotide sequence ID" value="XM_008785767.4"/>
</dbReference>
<gene>
    <name evidence="7" type="primary">LOC103703070</name>
</gene>
<dbReference type="PROSITE" id="PS50096">
    <property type="entry name" value="IQ"/>
    <property type="match status" value="1"/>
</dbReference>
<keyword evidence="6" id="KW-1185">Reference proteome</keyword>
<dbReference type="KEGG" id="pda:103703070"/>
<keyword evidence="3" id="KW-0963">Cytoplasm</keyword>
<dbReference type="InterPro" id="IPR044159">
    <property type="entry name" value="IQM"/>
</dbReference>
<evidence type="ECO:0000313" key="6">
    <source>
        <dbReference type="Proteomes" id="UP000228380"/>
    </source>
</evidence>
<evidence type="ECO:0000256" key="4">
    <source>
        <dbReference type="ARBA" id="ARBA00023242"/>
    </source>
</evidence>
<keyword evidence="4" id="KW-0539">Nucleus</keyword>
<reference evidence="6" key="1">
    <citation type="journal article" date="2019" name="Nat. Commun.">
        <title>Genome-wide association mapping of date palm fruit traits.</title>
        <authorList>
            <person name="Hazzouri K.M."/>
            <person name="Gros-Balthazard M."/>
            <person name="Flowers J.M."/>
            <person name="Copetti D."/>
            <person name="Lemansour A."/>
            <person name="Lebrun M."/>
            <person name="Masmoudi K."/>
            <person name="Ferrand S."/>
            <person name="Dhar M.I."/>
            <person name="Fresquez Z.A."/>
            <person name="Rosas U."/>
            <person name="Zhang J."/>
            <person name="Talag J."/>
            <person name="Lee S."/>
            <person name="Kudrna D."/>
            <person name="Powell R.F."/>
            <person name="Leitch I.J."/>
            <person name="Krueger R.R."/>
            <person name="Wing R.A."/>
            <person name="Amiri K.M.A."/>
            <person name="Purugganan M.D."/>
        </authorList>
    </citation>
    <scope>NUCLEOTIDE SEQUENCE [LARGE SCALE GENOMIC DNA]</scope>
    <source>
        <strain evidence="6">cv. Khalas</strain>
    </source>
</reference>
<evidence type="ECO:0000256" key="2">
    <source>
        <dbReference type="ARBA" id="ARBA00004496"/>
    </source>
</evidence>
<dbReference type="PANTHER" id="PTHR31250">
    <property type="entry name" value="IQ DOMAIN-CONTAINING PROTEIN IQM3"/>
    <property type="match status" value="1"/>
</dbReference>
<proteinExistence type="predicted"/>
<name>A0A8B7BRN6_PHODC</name>
<evidence type="ECO:0000313" key="7">
    <source>
        <dbReference type="RefSeq" id="XP_008783989.1"/>
    </source>
</evidence>
<organism evidence="6 7">
    <name type="scientific">Phoenix dactylifera</name>
    <name type="common">Date palm</name>
    <dbReference type="NCBI Taxonomy" id="42345"/>
    <lineage>
        <taxon>Eukaryota</taxon>
        <taxon>Viridiplantae</taxon>
        <taxon>Streptophyta</taxon>
        <taxon>Embryophyta</taxon>
        <taxon>Tracheophyta</taxon>
        <taxon>Spermatophyta</taxon>
        <taxon>Magnoliopsida</taxon>
        <taxon>Liliopsida</taxon>
        <taxon>Arecaceae</taxon>
        <taxon>Coryphoideae</taxon>
        <taxon>Phoeniceae</taxon>
        <taxon>Phoenix</taxon>
    </lineage>
</organism>
<evidence type="ECO:0000256" key="1">
    <source>
        <dbReference type="ARBA" id="ARBA00004123"/>
    </source>
</evidence>
<evidence type="ECO:0000256" key="5">
    <source>
        <dbReference type="SAM" id="MobiDB-lite"/>
    </source>
</evidence>
<dbReference type="CDD" id="cd23767">
    <property type="entry name" value="IQCD"/>
    <property type="match status" value="1"/>
</dbReference>
<dbReference type="AlphaFoldDB" id="A0A8B7BRN6"/>
<feature type="region of interest" description="Disordered" evidence="5">
    <location>
        <begin position="86"/>
        <end position="108"/>
    </location>
</feature>
<dbReference type="GO" id="GO:0005737">
    <property type="term" value="C:cytoplasm"/>
    <property type="evidence" value="ECO:0007669"/>
    <property type="project" value="UniProtKB-SubCell"/>
</dbReference>
<evidence type="ECO:0000256" key="3">
    <source>
        <dbReference type="ARBA" id="ARBA00022490"/>
    </source>
</evidence>
<feature type="region of interest" description="Disordered" evidence="5">
    <location>
        <begin position="42"/>
        <end position="63"/>
    </location>
</feature>
<protein>
    <submittedName>
        <fullName evidence="7">IQ domain-containing protein IQM3</fullName>
    </submittedName>
</protein>
<dbReference type="GO" id="GO:0005634">
    <property type="term" value="C:nucleus"/>
    <property type="evidence" value="ECO:0007669"/>
    <property type="project" value="UniProtKB-SubCell"/>
</dbReference>
<dbReference type="PANTHER" id="PTHR31250:SF10">
    <property type="entry name" value="IQ DOMAIN-CONTAINING PROTEIN IQM3"/>
    <property type="match status" value="1"/>
</dbReference>
<dbReference type="OrthoDB" id="7344096at2759"/>
<dbReference type="Proteomes" id="UP000228380">
    <property type="component" value="Chromosome 10"/>
</dbReference>
<dbReference type="GeneID" id="103703070"/>
<comment type="subcellular location">
    <subcellularLocation>
        <location evidence="2">Cytoplasm</location>
    </subcellularLocation>
    <subcellularLocation>
        <location evidence="1">Nucleus</location>
    </subcellularLocation>
</comment>
<reference evidence="7" key="2">
    <citation type="submission" date="2025-08" db="UniProtKB">
        <authorList>
            <consortium name="RefSeq"/>
        </authorList>
    </citation>
    <scope>IDENTIFICATION</scope>
    <source>
        <tissue evidence="7">Young leaves</tissue>
    </source>
</reference>
<accession>A0A8B7BRN6</accession>
<sequence length="627" mass="68952">MEVENAALRSLDLPPLTFHHSLDMESEPMVLEANQDPEALESAALGGAPPSSPGLQSELVGDLSGAAPELNSMIAGAHPDSKALEAMAADAPPSPAVTGDRPDRDGLESTTVELGSTVVRAHRDWKELKATAAGAPPFASVLEEAVLGAHPERDAVERPVSEAPISERSESKAATKVQKVYRSYRTRRRLADSAVVAEELWWQAIDYARLNHSTVSFFDYLKPETAISRWNRVSLNASKVGQGLSKDARALKLAFQHWIEAIDPQHRYGHNLHLYYDEWCKSQAGQPFFYWLNIGDGRDVDLKECPRSQLRKQCIKYLGPQERENYEYVPMEGKIVHKQSGELLDTTKGSEKAKWIFVMSTSGRLYAGQKKKGKFHHSSFLAGGATIAAGRLIAENGILKSIWPYSGHYRPSKENLTHLLSLLRENGVDLDEVQIHSLSNEDYEDAKETLQIEGVIEAFEPSKVPRLVMPTERKKSQYSEQTVGTQADENVQVETKGTYKRTLSGGLQSPKADVPQKAILERIKSKRDTSSLQLGHQLSLKWSTGAGPRIGCVADYPVQVRVQALEFVNLSPRVPTPSRSQGFPPCSSPSWAASCTMPSPTSTMSPARSCLSDIAPSADATARTRSF</sequence>